<dbReference type="OMA" id="AQVSHHF"/>
<proteinExistence type="inferred from homology"/>
<feature type="coiled-coil region" evidence="3">
    <location>
        <begin position="469"/>
        <end position="531"/>
    </location>
</feature>
<name>A0A2C9VQN5_MANES</name>
<dbReference type="Proteomes" id="UP000091857">
    <property type="component" value="Chromosome 6"/>
</dbReference>
<dbReference type="Gramene" id="Manes.06G088500.1.v8.1">
    <property type="protein sequence ID" value="Manes.06G088500.1.v8.1.CDS"/>
    <property type="gene ID" value="Manes.06G088500.v8.1"/>
</dbReference>
<sequence>MGEIDTKPIEPVQVALTLFGEKSEQRKHRPGNSSSSDVRSSSSGDDVDKEKDPEGVQKDLANYKLQLEAKDAAYWQLLHKLEHYQKTSEELSTQLKNSEVERDVNLEECREARIRIDELEAKIKEMGDQLLESGKLKEQLSHILGELKDVQGELLSMEIELVAATEEKLKALTQAELMESVANMEKGRAEELLKRVTDLNEALLLSKQAAESGKIAEIKERSETEAQAQKQVEDMKMQMEIMQELENKLRDKSVFIDSLQVELNQANELLSSSDKVVSEVINDLNQLKADLKAKEKENSDQAIYIGELETEMNQLKLELKKENEEVTQLNCEVEMLTDELEKVKNEMGGIKERENDAHAEIAMLKAELHRARSNIVAAEVSEAKESKKENERLKQGSEMVTEESLDIGLVGNGPENSVAGAERSRDDNDRNITISLEEYESLISKAAKVNQSATKDLNMLTTYENRNEMETLKKELEVASAKVSEFRTRTEQAVTRAEAAERAKLALEDQLRKWREQKKRRKAALAALREESLSREFGSSSCGNTPINYQPLGKVLNMKF</sequence>
<protein>
    <submittedName>
        <fullName evidence="5">Uncharacterized protein</fullName>
    </submittedName>
</protein>
<dbReference type="Pfam" id="PF05701">
    <property type="entry name" value="WEMBL"/>
    <property type="match status" value="2"/>
</dbReference>
<comment type="caution">
    <text evidence="5">The sequence shown here is derived from an EMBL/GenBank/DDBJ whole genome shotgun (WGS) entry which is preliminary data.</text>
</comment>
<evidence type="ECO:0000256" key="2">
    <source>
        <dbReference type="ARBA" id="ARBA00023054"/>
    </source>
</evidence>
<evidence type="ECO:0000313" key="6">
    <source>
        <dbReference type="Proteomes" id="UP000091857"/>
    </source>
</evidence>
<dbReference type="PANTHER" id="PTHR32054">
    <property type="entry name" value="HEAVY CHAIN, PUTATIVE, EXPRESSED-RELATED-RELATED"/>
    <property type="match status" value="1"/>
</dbReference>
<dbReference type="AlphaFoldDB" id="A0A2C9VQN5"/>
<organism evidence="5 6">
    <name type="scientific">Manihot esculenta</name>
    <name type="common">Cassava</name>
    <name type="synonym">Jatropha manihot</name>
    <dbReference type="NCBI Taxonomy" id="3983"/>
    <lineage>
        <taxon>Eukaryota</taxon>
        <taxon>Viridiplantae</taxon>
        <taxon>Streptophyta</taxon>
        <taxon>Embryophyta</taxon>
        <taxon>Tracheophyta</taxon>
        <taxon>Spermatophyta</taxon>
        <taxon>Magnoliopsida</taxon>
        <taxon>eudicotyledons</taxon>
        <taxon>Gunneridae</taxon>
        <taxon>Pentapetalae</taxon>
        <taxon>rosids</taxon>
        <taxon>fabids</taxon>
        <taxon>Malpighiales</taxon>
        <taxon>Euphorbiaceae</taxon>
        <taxon>Crotonoideae</taxon>
        <taxon>Manihoteae</taxon>
        <taxon>Manihot</taxon>
    </lineage>
</organism>
<gene>
    <name evidence="5" type="ORF">MANES_06G088500v8</name>
</gene>
<dbReference type="PANTHER" id="PTHR32054:SF17">
    <property type="entry name" value="EXPRESSED PROTEIN"/>
    <property type="match status" value="1"/>
</dbReference>
<feature type="coiled-coil region" evidence="3">
    <location>
        <begin position="81"/>
        <end position="167"/>
    </location>
</feature>
<dbReference type="GO" id="GO:0005829">
    <property type="term" value="C:cytosol"/>
    <property type="evidence" value="ECO:0000318"/>
    <property type="project" value="GO_Central"/>
</dbReference>
<evidence type="ECO:0000256" key="1">
    <source>
        <dbReference type="ARBA" id="ARBA00005485"/>
    </source>
</evidence>
<dbReference type="GO" id="GO:0009904">
    <property type="term" value="P:chloroplast accumulation movement"/>
    <property type="evidence" value="ECO:0000318"/>
    <property type="project" value="GO_Central"/>
</dbReference>
<keyword evidence="6" id="KW-1185">Reference proteome</keyword>
<accession>A0A2C9VQN5</accession>
<feature type="compositionally biased region" description="Basic and acidic residues" evidence="4">
    <location>
        <begin position="46"/>
        <end position="57"/>
    </location>
</feature>
<feature type="region of interest" description="Disordered" evidence="4">
    <location>
        <begin position="18"/>
        <end position="57"/>
    </location>
</feature>
<feature type="compositionally biased region" description="Low complexity" evidence="4">
    <location>
        <begin position="33"/>
        <end position="44"/>
    </location>
</feature>
<dbReference type="InterPro" id="IPR008545">
    <property type="entry name" value="Web"/>
</dbReference>
<reference evidence="6" key="1">
    <citation type="journal article" date="2016" name="Nat. Biotechnol.">
        <title>Sequencing wild and cultivated cassava and related species reveals extensive interspecific hybridization and genetic diversity.</title>
        <authorList>
            <person name="Bredeson J.V."/>
            <person name="Lyons J.B."/>
            <person name="Prochnik S.E."/>
            <person name="Wu G.A."/>
            <person name="Ha C.M."/>
            <person name="Edsinger-Gonzales E."/>
            <person name="Grimwood J."/>
            <person name="Schmutz J."/>
            <person name="Rabbi I.Y."/>
            <person name="Egesi C."/>
            <person name="Nauluvula P."/>
            <person name="Lebot V."/>
            <person name="Ndunguru J."/>
            <person name="Mkamilo G."/>
            <person name="Bart R.S."/>
            <person name="Setter T.L."/>
            <person name="Gleadow R.M."/>
            <person name="Kulakow P."/>
            <person name="Ferguson M.E."/>
            <person name="Rounsley S."/>
            <person name="Rokhsar D.S."/>
        </authorList>
    </citation>
    <scope>NUCLEOTIDE SEQUENCE [LARGE SCALE GENOMIC DNA]</scope>
    <source>
        <strain evidence="6">cv. AM560-2</strain>
    </source>
</reference>
<feature type="region of interest" description="Disordered" evidence="4">
    <location>
        <begin position="381"/>
        <end position="401"/>
    </location>
</feature>
<keyword evidence="2 3" id="KW-0175">Coiled coil</keyword>
<evidence type="ECO:0000313" key="5">
    <source>
        <dbReference type="EMBL" id="OAY47571.1"/>
    </source>
</evidence>
<dbReference type="STRING" id="3983.A0A2C9VQN5"/>
<comment type="similarity">
    <text evidence="1">Belongs to the WEB family.</text>
</comment>
<evidence type="ECO:0000256" key="4">
    <source>
        <dbReference type="SAM" id="MobiDB-lite"/>
    </source>
</evidence>
<feature type="compositionally biased region" description="Basic and acidic residues" evidence="4">
    <location>
        <begin position="381"/>
        <end position="395"/>
    </location>
</feature>
<dbReference type="EMBL" id="CM004392">
    <property type="protein sequence ID" value="OAY47571.1"/>
    <property type="molecule type" value="Genomic_DNA"/>
</dbReference>
<dbReference type="OrthoDB" id="673185at2759"/>
<dbReference type="GO" id="GO:0009903">
    <property type="term" value="P:chloroplast avoidance movement"/>
    <property type="evidence" value="ECO:0000318"/>
    <property type="project" value="GO_Central"/>
</dbReference>
<evidence type="ECO:0000256" key="3">
    <source>
        <dbReference type="SAM" id="Coils"/>
    </source>
</evidence>